<dbReference type="PANTHER" id="PTHR10285">
    <property type="entry name" value="URIDINE KINASE"/>
    <property type="match status" value="1"/>
</dbReference>
<dbReference type="Proteomes" id="UP000237144">
    <property type="component" value="Unassembled WGS sequence"/>
</dbReference>
<keyword evidence="3" id="KW-1185">Reference proteome</keyword>
<proteinExistence type="predicted"/>
<dbReference type="InterPro" id="IPR027417">
    <property type="entry name" value="P-loop_NTPase"/>
</dbReference>
<sequence>MRASEHACHTAVRASGKLHQPDPPPHFRIHPTPTLITTYRRGLLAAPLAHSPCSEAQASPASMRRSALDHAANFILEQLAVRQQGPRSGDSARKGPLVVGLQGPQGSGKSYLASKLPGRLVELAQQADPPFPPPRAVAVSLDDLYLPWTNLKKVAENAPTNALLSGRGQAGTHDLDLGRRVLDQLKNPTPGSEVLIPVFDKSSHDGEGDRLDQSEWVRVEHADQVDVVLFEGWMNGFLPRTHFAPREDLLEVYRAAEQDPKGQRTNLGIDYDRPFILDYSLENLDRIQRELSQYEQLWKFIDVFVQLKPERLSYVWQWRLEQEHNMKAKNGGVGMTDAQVLDFVARYMPGYELWLPNITKGRNSWTMRGLSIEMNEAREAVSYSMF</sequence>
<organism evidence="2 3">
    <name type="scientific">Rhodotorula taiwanensis</name>
    <dbReference type="NCBI Taxonomy" id="741276"/>
    <lineage>
        <taxon>Eukaryota</taxon>
        <taxon>Fungi</taxon>
        <taxon>Dikarya</taxon>
        <taxon>Basidiomycota</taxon>
        <taxon>Pucciniomycotina</taxon>
        <taxon>Microbotryomycetes</taxon>
        <taxon>Sporidiobolales</taxon>
        <taxon>Sporidiobolaceae</taxon>
        <taxon>Rhodotorula</taxon>
    </lineage>
</organism>
<dbReference type="STRING" id="741276.A0A2S5BBT9"/>
<feature type="region of interest" description="Disordered" evidence="1">
    <location>
        <begin position="82"/>
        <end position="104"/>
    </location>
</feature>
<name>A0A2S5BBT9_9BASI</name>
<dbReference type="OrthoDB" id="347435at2759"/>
<evidence type="ECO:0008006" key="4">
    <source>
        <dbReference type="Google" id="ProtNLM"/>
    </source>
</evidence>
<dbReference type="AlphaFoldDB" id="A0A2S5BBT9"/>
<dbReference type="EMBL" id="PJQD01000026">
    <property type="protein sequence ID" value="POY74239.1"/>
    <property type="molecule type" value="Genomic_DNA"/>
</dbReference>
<dbReference type="SUPFAM" id="SSF52540">
    <property type="entry name" value="P-loop containing nucleoside triphosphate hydrolases"/>
    <property type="match status" value="1"/>
</dbReference>
<protein>
    <recommendedName>
        <fullName evidence="4">P-loop containing nucleoside triphosphate hydrolase protein</fullName>
    </recommendedName>
</protein>
<reference evidence="2 3" key="1">
    <citation type="journal article" date="2018" name="Front. Microbiol.">
        <title>Prospects for Fungal Bioremediation of Acidic Radioactive Waste Sites: Characterization and Genome Sequence of Rhodotorula taiwanensis MD1149.</title>
        <authorList>
            <person name="Tkavc R."/>
            <person name="Matrosova V.Y."/>
            <person name="Grichenko O.E."/>
            <person name="Gostincar C."/>
            <person name="Volpe R.P."/>
            <person name="Klimenkova P."/>
            <person name="Gaidamakova E.K."/>
            <person name="Zhou C.E."/>
            <person name="Stewart B.J."/>
            <person name="Lyman M.G."/>
            <person name="Malfatti S.A."/>
            <person name="Rubinfeld B."/>
            <person name="Courtot M."/>
            <person name="Singh J."/>
            <person name="Dalgard C.L."/>
            <person name="Hamilton T."/>
            <person name="Frey K.G."/>
            <person name="Gunde-Cimerman N."/>
            <person name="Dugan L."/>
            <person name="Daly M.J."/>
        </authorList>
    </citation>
    <scope>NUCLEOTIDE SEQUENCE [LARGE SCALE GENOMIC DNA]</scope>
    <source>
        <strain evidence="2 3">MD1149</strain>
    </source>
</reference>
<evidence type="ECO:0000256" key="1">
    <source>
        <dbReference type="SAM" id="MobiDB-lite"/>
    </source>
</evidence>
<feature type="region of interest" description="Disordered" evidence="1">
    <location>
        <begin position="1"/>
        <end position="31"/>
    </location>
</feature>
<evidence type="ECO:0000313" key="3">
    <source>
        <dbReference type="Proteomes" id="UP000237144"/>
    </source>
</evidence>
<accession>A0A2S5BBT9</accession>
<dbReference type="Gene3D" id="3.40.50.300">
    <property type="entry name" value="P-loop containing nucleotide triphosphate hydrolases"/>
    <property type="match status" value="1"/>
</dbReference>
<comment type="caution">
    <text evidence="2">The sequence shown here is derived from an EMBL/GenBank/DDBJ whole genome shotgun (WGS) entry which is preliminary data.</text>
</comment>
<gene>
    <name evidence="2" type="ORF">BMF94_2677</name>
</gene>
<evidence type="ECO:0000313" key="2">
    <source>
        <dbReference type="EMBL" id="POY74239.1"/>
    </source>
</evidence>